<evidence type="ECO:0000256" key="1">
    <source>
        <dbReference type="SAM" id="Coils"/>
    </source>
</evidence>
<evidence type="ECO:0000313" key="2">
    <source>
        <dbReference type="EMBL" id="EXX90379.1"/>
    </source>
</evidence>
<evidence type="ECO:0000313" key="3">
    <source>
        <dbReference type="Proteomes" id="UP000053750"/>
    </source>
</evidence>
<dbReference type="Proteomes" id="UP000053750">
    <property type="component" value="Unassembled WGS sequence"/>
</dbReference>
<dbReference type="AlphaFoldDB" id="A0A9W5W7N9"/>
<keyword evidence="3" id="KW-1185">Reference proteome</keyword>
<dbReference type="EMBL" id="JFHU01000064">
    <property type="protein sequence ID" value="EXX90379.1"/>
    <property type="molecule type" value="Genomic_DNA"/>
</dbReference>
<gene>
    <name evidence="2" type="ORF">BG53_13525</name>
</gene>
<comment type="caution">
    <text evidence="2">The sequence shown here is derived from an EMBL/GenBank/DDBJ whole genome shotgun (WGS) entry which is preliminary data.</text>
</comment>
<name>A0A9W5W7N9_9BACL</name>
<sequence length="117" mass="13809">MDKHEVVKRYATLKKRKAVLEDEMNRLRDQIIGYCEQRQVTEFVTGLYRVKLMHQERKEYDDRKLYEALSDPGMWRQISKADSGKIASMLKLNVITAQVLSDTYTSKRIALLQVEKQ</sequence>
<accession>A0A9W5W7N9</accession>
<proteinExistence type="predicted"/>
<feature type="coiled-coil region" evidence="1">
    <location>
        <begin position="3"/>
        <end position="37"/>
    </location>
</feature>
<organism evidence="2 3">
    <name type="scientific">Paenibacillus darwinianus</name>
    <dbReference type="NCBI Taxonomy" id="1380763"/>
    <lineage>
        <taxon>Bacteria</taxon>
        <taxon>Bacillati</taxon>
        <taxon>Bacillota</taxon>
        <taxon>Bacilli</taxon>
        <taxon>Bacillales</taxon>
        <taxon>Paenibacillaceae</taxon>
        <taxon>Paenibacillus</taxon>
    </lineage>
</organism>
<keyword evidence="1" id="KW-0175">Coiled coil</keyword>
<protein>
    <submittedName>
        <fullName evidence="2">Uncharacterized protein</fullName>
    </submittedName>
</protein>
<dbReference type="OrthoDB" id="2678891at2"/>
<reference evidence="2 3" key="1">
    <citation type="submission" date="2014-02" db="EMBL/GenBank/DDBJ databases">
        <title>Genome sequence of Paenibacillus darwinianus reveals adaptive mechanisms for survival in Antarctic soils.</title>
        <authorList>
            <person name="Dsouza M."/>
            <person name="Taylor M.W."/>
            <person name="Turner S.J."/>
            <person name="Aislabie J."/>
        </authorList>
    </citation>
    <scope>NUCLEOTIDE SEQUENCE [LARGE SCALE GENOMIC DNA]</scope>
    <source>
        <strain evidence="2 3">CE1</strain>
    </source>
</reference>